<evidence type="ECO:0000256" key="2">
    <source>
        <dbReference type="SAM" id="Phobius"/>
    </source>
</evidence>
<accession>A0A7S3ZRD3</accession>
<dbReference type="Pfam" id="PF13499">
    <property type="entry name" value="EF-hand_7"/>
    <property type="match status" value="1"/>
</dbReference>
<dbReference type="Pfam" id="PF13202">
    <property type="entry name" value="EF-hand_5"/>
    <property type="match status" value="1"/>
</dbReference>
<keyword evidence="1" id="KW-0106">Calcium</keyword>
<protein>
    <recommendedName>
        <fullName evidence="3">EF-hand domain-containing protein</fullName>
    </recommendedName>
</protein>
<feature type="transmembrane region" description="Helical" evidence="2">
    <location>
        <begin position="1128"/>
        <end position="1146"/>
    </location>
</feature>
<dbReference type="PROSITE" id="PS00018">
    <property type="entry name" value="EF_HAND_1"/>
    <property type="match status" value="3"/>
</dbReference>
<name>A0A7S3ZRD3_9STRA</name>
<evidence type="ECO:0000256" key="1">
    <source>
        <dbReference type="ARBA" id="ARBA00022837"/>
    </source>
</evidence>
<feature type="transmembrane region" description="Helical" evidence="2">
    <location>
        <begin position="1092"/>
        <end position="1122"/>
    </location>
</feature>
<dbReference type="InterPro" id="IPR018247">
    <property type="entry name" value="EF_Hand_1_Ca_BS"/>
</dbReference>
<feature type="domain" description="EF-hand" evidence="3">
    <location>
        <begin position="310"/>
        <end position="338"/>
    </location>
</feature>
<dbReference type="PROSITE" id="PS50222">
    <property type="entry name" value="EF_HAND_2"/>
    <property type="match status" value="3"/>
</dbReference>
<feature type="transmembrane region" description="Helical" evidence="2">
    <location>
        <begin position="615"/>
        <end position="642"/>
    </location>
</feature>
<feature type="domain" description="EF-hand" evidence="3">
    <location>
        <begin position="1276"/>
        <end position="1311"/>
    </location>
</feature>
<dbReference type="CDD" id="cd00051">
    <property type="entry name" value="EFh"/>
    <property type="match status" value="1"/>
</dbReference>
<gene>
    <name evidence="4" type="ORF">PCAL00307_LOCUS6585</name>
</gene>
<feature type="transmembrane region" description="Helical" evidence="2">
    <location>
        <begin position="1047"/>
        <end position="1071"/>
    </location>
</feature>
<dbReference type="SMART" id="SM00054">
    <property type="entry name" value="EFh"/>
    <property type="match status" value="3"/>
</dbReference>
<evidence type="ECO:0000313" key="4">
    <source>
        <dbReference type="EMBL" id="CAE0691149.1"/>
    </source>
</evidence>
<dbReference type="InterPro" id="IPR011992">
    <property type="entry name" value="EF-hand-dom_pair"/>
</dbReference>
<keyword evidence="2" id="KW-0812">Transmembrane</keyword>
<feature type="transmembrane region" description="Helical" evidence="2">
    <location>
        <begin position="46"/>
        <end position="64"/>
    </location>
</feature>
<reference evidence="4" key="1">
    <citation type="submission" date="2021-01" db="EMBL/GenBank/DDBJ databases">
        <authorList>
            <person name="Corre E."/>
            <person name="Pelletier E."/>
            <person name="Niang G."/>
            <person name="Scheremetjew M."/>
            <person name="Finn R."/>
            <person name="Kale V."/>
            <person name="Holt S."/>
            <person name="Cochrane G."/>
            <person name="Meng A."/>
            <person name="Brown T."/>
            <person name="Cohen L."/>
        </authorList>
    </citation>
    <scope>NUCLEOTIDE SEQUENCE</scope>
    <source>
        <strain evidence="4">CCMP1756</strain>
    </source>
</reference>
<keyword evidence="2" id="KW-1133">Transmembrane helix</keyword>
<dbReference type="InterPro" id="IPR002048">
    <property type="entry name" value="EF_hand_dom"/>
</dbReference>
<dbReference type="EMBL" id="HBIW01007815">
    <property type="protein sequence ID" value="CAE0691149.1"/>
    <property type="molecule type" value="Transcribed_RNA"/>
</dbReference>
<proteinExistence type="predicted"/>
<dbReference type="SUPFAM" id="SSF47473">
    <property type="entry name" value="EF-hand"/>
    <property type="match status" value="1"/>
</dbReference>
<feature type="transmembrane region" description="Helical" evidence="2">
    <location>
        <begin position="1327"/>
        <end position="1352"/>
    </location>
</feature>
<feature type="domain" description="EF-hand" evidence="3">
    <location>
        <begin position="1240"/>
        <end position="1275"/>
    </location>
</feature>
<dbReference type="GO" id="GO:0005509">
    <property type="term" value="F:calcium ion binding"/>
    <property type="evidence" value="ECO:0007669"/>
    <property type="project" value="InterPro"/>
</dbReference>
<dbReference type="Gene3D" id="1.10.238.10">
    <property type="entry name" value="EF-hand"/>
    <property type="match status" value="1"/>
</dbReference>
<organism evidence="4">
    <name type="scientific">Pelagomonas calceolata</name>
    <dbReference type="NCBI Taxonomy" id="35677"/>
    <lineage>
        <taxon>Eukaryota</taxon>
        <taxon>Sar</taxon>
        <taxon>Stramenopiles</taxon>
        <taxon>Ochrophyta</taxon>
        <taxon>Pelagophyceae</taxon>
        <taxon>Pelagomonadales</taxon>
        <taxon>Pelagomonadaceae</taxon>
        <taxon>Pelagomonas</taxon>
    </lineage>
</organism>
<evidence type="ECO:0000259" key="3">
    <source>
        <dbReference type="PROSITE" id="PS50222"/>
    </source>
</evidence>
<feature type="transmembrane region" description="Helical" evidence="2">
    <location>
        <begin position="995"/>
        <end position="1016"/>
    </location>
</feature>
<keyword evidence="2" id="KW-0472">Membrane</keyword>
<sequence>MGQPAKVDVEAPVPELKSPTLRTRDTVGLRDALLARKAKKLQATRLGFLFLYMTLLFGVWILALRHNRISLYELEFNPHKPLGVVLKGCDLVVKRGPDARVRLKTHLSSAASASIQMRSGKLERITATNSLPGGCDASPGLRCAPICKLTVEVPHAKEIVRLDINQDAADEADHVKVVLKDVKIKDCRVNGPRVELVVKDTIHESILKAQLESGTIRASHVRGGALFLKSARGNIYVDDESTDSWDLNWRAGSNQACFETFGSGARDALSIDYSGRTVDGVWTPKQVFSNSTTGSWWTDCNPQSLWWKTQVFATYDGDADGRITKDEFREGYEKLGRCCGGGCPQWSWCGVLEDEVFPSVDNTGTLLMGSNVVTSGSFLDKLEGMGDTTLIPGCHRVATVEDSTTRRSVTLWSDAGEVRFTKGVDRTTDDHGVFRDTGQPDGLRLAKYDSDALISEIRDVYGANDAEGDVLVVIDVVSSPGVPEQRWIYATRKIFFEIDPPTLHLLSLGLLVPDMKRYRVHFTNGVCGDHNATDVKTATLEIYSQLYQALVPRFQQSGLRGMLVRLERQKRRTLPALGKMWAYPSRVGTLTGANTPTDPYETPYNEVRQGTPRTALVFSAALGVFVAIFSTLALIKVATILVDNHERKQQVRHQMEAAKQLAALGASEQEIKAALRPPPKPPRKTGWKRFLQVPKNPLAKPLRLFTIFVAKPLKRHYVNSVKAFVQAECLLRPVRGGVVVEDKPADASAPAPAPGEQLRSIHASLDGVNNHNVMLFDLNSCALENFECHYNKYCAQQDLKPFLKEELQAELASRFDCKFKRVRMPQISGLKWRDQTLRDLDAFRERKLRMTASLDEFGDIGGAASLNIDGALVARFLREECEITGHNQIDQIQTFDRRRRDEAGHKGIAAGLYSRFYDWICVQNPAAQLVSEDDVRTACRKIVRGDPEKLLEQVGPGLVFSVEGVVFAQGLTLKDAGRDKAVGAISRDEYKREALLVLGHVCFLMSLPCLVLATLLKTQFMYAEALSVRRALSKYDLTWPMKEDREINATCMYLGSFCLAYMALALLRLIANYAFTTKGSKGVIKYMTLVSMWLFGFASTLMVVFFIAYCAILACWILVAAVMKPSEYLKYAAAAALIIFVITTSWKQMAATARAMEETITRVMDRTLNESVKKASRPVSSTRRCPRKLTHRHEKLTREKMNKEAVVEGAAVGTVAVGAAGLRQRKGETTEDVEAGDDPDAPFEIERIFDLVDEDESNTLDREELRELFYLMEISISEEQLETIFAFADADGSGSIDMGEFRSAWARIQEEMVAAVMEQVGLSTTQIILFVACVTIAVCALFAFIFLAIGAWHDVRGRRPWGAFAVHLHAVDASPRRPTAPSSRWCSPRLLPVLGSSRRWRRHANHQMTTRRRPRRWRRSH</sequence>